<keyword evidence="4" id="KW-1185">Reference proteome</keyword>
<feature type="region of interest" description="Disordered" evidence="1">
    <location>
        <begin position="39"/>
        <end position="98"/>
    </location>
</feature>
<accession>A0A507QK51</accession>
<feature type="region of interest" description="Disordered" evidence="1">
    <location>
        <begin position="132"/>
        <end position="158"/>
    </location>
</feature>
<evidence type="ECO:0000256" key="1">
    <source>
        <dbReference type="SAM" id="MobiDB-lite"/>
    </source>
</evidence>
<organism evidence="3 4">
    <name type="scientific">Monascus purpureus</name>
    <name type="common">Red mold</name>
    <name type="synonym">Monascus anka</name>
    <dbReference type="NCBI Taxonomy" id="5098"/>
    <lineage>
        <taxon>Eukaryota</taxon>
        <taxon>Fungi</taxon>
        <taxon>Dikarya</taxon>
        <taxon>Ascomycota</taxon>
        <taxon>Pezizomycotina</taxon>
        <taxon>Eurotiomycetes</taxon>
        <taxon>Eurotiomycetidae</taxon>
        <taxon>Eurotiales</taxon>
        <taxon>Aspergillaceae</taxon>
        <taxon>Monascus</taxon>
    </lineage>
</organism>
<reference evidence="3 4" key="1">
    <citation type="submission" date="2019-06" db="EMBL/GenBank/DDBJ databases">
        <title>Wine fermentation using esterase from Monascus purpureus.</title>
        <authorList>
            <person name="Geng C."/>
            <person name="Zhang Y."/>
        </authorList>
    </citation>
    <scope>NUCLEOTIDE SEQUENCE [LARGE SCALE GENOMIC DNA]</scope>
    <source>
        <strain evidence="3">HQ1</strain>
    </source>
</reference>
<proteinExistence type="predicted"/>
<gene>
    <name evidence="3" type="ORF">MPDQ_002670</name>
</gene>
<name>A0A507QK51_MONPU</name>
<dbReference type="Proteomes" id="UP000319663">
    <property type="component" value="Unassembled WGS sequence"/>
</dbReference>
<comment type="caution">
    <text evidence="3">The sequence shown here is derived from an EMBL/GenBank/DDBJ whole genome shotgun (WGS) entry which is preliminary data.</text>
</comment>
<sequence>MKNPIPSDVWEAKKELIAKLYKDEEWPLKQVIKQIRTEDFDPSETQLRSRLKKWRVTKPSRQTRKKAQHSEQETCGDAEQTSPKQKEEKKEVSTANPGWHIVNGLYSPQDHYLPTAAPFKKEDTAKLCLPEAQRQPQSKDSPNGEENPGGPHDIQEFTNAITDPNSYDELYSSPAVGNVLMNNVTPAMIPTYPNTTYPISPVSRLQSPLPTATTACPVRWPVVSDHGNFGVSSSMIPVPQWYSVTSDPTSQPLPMPYYAITPTQHSTTCYEEYVQSGLPQTPGSMYSPQSPEYACLWREDTDEAKPWEEAKSTYHDLLDLEGGDFRVEHQERLLRIHGNERQAEKPTSGTMMFNGCLWNHGAFPLV</sequence>
<feature type="domain" description="Clr5" evidence="2">
    <location>
        <begin position="7"/>
        <end position="58"/>
    </location>
</feature>
<dbReference type="EMBL" id="VIFY01000185">
    <property type="protein sequence ID" value="TQB68868.1"/>
    <property type="molecule type" value="Genomic_DNA"/>
</dbReference>
<evidence type="ECO:0000313" key="3">
    <source>
        <dbReference type="EMBL" id="TQB68868.1"/>
    </source>
</evidence>
<feature type="compositionally biased region" description="Basic residues" evidence="1">
    <location>
        <begin position="49"/>
        <end position="67"/>
    </location>
</feature>
<dbReference type="AlphaFoldDB" id="A0A507QK51"/>
<dbReference type="Pfam" id="PF14420">
    <property type="entry name" value="Clr5"/>
    <property type="match status" value="1"/>
</dbReference>
<evidence type="ECO:0000259" key="2">
    <source>
        <dbReference type="Pfam" id="PF14420"/>
    </source>
</evidence>
<protein>
    <recommendedName>
        <fullName evidence="2">Clr5 domain-containing protein</fullName>
    </recommendedName>
</protein>
<evidence type="ECO:0000313" key="4">
    <source>
        <dbReference type="Proteomes" id="UP000319663"/>
    </source>
</evidence>
<dbReference type="OrthoDB" id="5308957at2759"/>
<dbReference type="InterPro" id="IPR025676">
    <property type="entry name" value="Clr5_dom"/>
</dbReference>